<dbReference type="InterPro" id="IPR011109">
    <property type="entry name" value="DNA_bind_recombinase_dom"/>
</dbReference>
<dbReference type="Pfam" id="PF13408">
    <property type="entry name" value="Zn_ribbon_recom"/>
    <property type="match status" value="1"/>
</dbReference>
<keyword evidence="5" id="KW-1185">Reference proteome</keyword>
<dbReference type="Pfam" id="PF00239">
    <property type="entry name" value="Resolvase"/>
    <property type="match status" value="1"/>
</dbReference>
<keyword evidence="1" id="KW-0175">Coiled coil</keyword>
<dbReference type="PROSITE" id="PS51736">
    <property type="entry name" value="RECOMBINASES_3"/>
    <property type="match status" value="1"/>
</dbReference>
<dbReference type="PROSITE" id="PS51737">
    <property type="entry name" value="RECOMBINASE_DNA_BIND"/>
    <property type="match status" value="1"/>
</dbReference>
<dbReference type="Pfam" id="PF07508">
    <property type="entry name" value="Recombinase"/>
    <property type="match status" value="1"/>
</dbReference>
<sequence>MHFFIYGRKSVYTGKGESIENQLEMCKQYIQNKFSDQSEQDITVYEDEGFSAKNTDRPQFQQMLRDMKRQKPDYLVCYRLDRISRNVSDFSALIEELNDRNISFVCIKEEFDTSKPMGKAMMYIASVFAQLERETIAERVRDNMLMLARTGRWLGGTTPLGYTSEKMQEVVIDGRMKTSWQLREQPEELRIVDLIFEKYLELHSISGVSKYLAGQGIRSRKGKSYSLEGIKQILQNPVYCAADQDAFDYFTACHSDVSFEAGECTGKYGLLSYNKRDYKKKHAPRQPVSQWIIAIGKHRGRIPGRKWAAVQNALKENMPAEGGPAPVKNDYSLLSGMIRCSQCGSRMFAKRRTGREANRRVYDYICGSKIQGGRKACSCQNISGRQADDAVCRFLREYASEDGGLCRMLERLKDRLQKQLQRQPQGNRPGSIAAQIDRCRAEMNQLMNSLAEGQLCSAFIRQVNGRIGELDQKLSRLLQERQRQEAVRLPDDREEASGILSGGHYALKDQIAVLSVRDKRQLLRLMAEKVLWDGERLHIYMR</sequence>
<protein>
    <submittedName>
        <fullName evidence="4">Recombinase family protein</fullName>
    </submittedName>
</protein>
<dbReference type="Gene3D" id="3.90.1750.20">
    <property type="entry name" value="Putative Large Serine Recombinase, Chain B, Domain 2"/>
    <property type="match status" value="1"/>
</dbReference>
<dbReference type="SUPFAM" id="SSF53041">
    <property type="entry name" value="Resolvase-like"/>
    <property type="match status" value="1"/>
</dbReference>
<dbReference type="Proteomes" id="UP000515860">
    <property type="component" value="Chromosome"/>
</dbReference>
<dbReference type="GO" id="GO:0003677">
    <property type="term" value="F:DNA binding"/>
    <property type="evidence" value="ECO:0007669"/>
    <property type="project" value="InterPro"/>
</dbReference>
<dbReference type="KEGG" id="whj:H9Q79_03425"/>
<dbReference type="RefSeq" id="WP_249329195.1">
    <property type="nucleotide sequence ID" value="NZ_CP060635.1"/>
</dbReference>
<evidence type="ECO:0000313" key="4">
    <source>
        <dbReference type="EMBL" id="QNM09353.1"/>
    </source>
</evidence>
<organism evidence="4 5">
    <name type="scientific">Wansuia hejianensis</name>
    <dbReference type="NCBI Taxonomy" id="2763667"/>
    <lineage>
        <taxon>Bacteria</taxon>
        <taxon>Bacillati</taxon>
        <taxon>Bacillota</taxon>
        <taxon>Clostridia</taxon>
        <taxon>Lachnospirales</taxon>
        <taxon>Lachnospiraceae</taxon>
        <taxon>Wansuia</taxon>
    </lineage>
</organism>
<dbReference type="InterPro" id="IPR025827">
    <property type="entry name" value="Zn_ribbon_recom_dom"/>
</dbReference>
<dbReference type="CDD" id="cd03768">
    <property type="entry name" value="SR_ResInv"/>
    <property type="match status" value="1"/>
</dbReference>
<dbReference type="InterPro" id="IPR036162">
    <property type="entry name" value="Resolvase-like_N_sf"/>
</dbReference>
<proteinExistence type="predicted"/>
<feature type="domain" description="Recombinase" evidence="3">
    <location>
        <begin position="159"/>
        <end position="320"/>
    </location>
</feature>
<dbReference type="InterPro" id="IPR038109">
    <property type="entry name" value="DNA_bind_recomb_sf"/>
</dbReference>
<dbReference type="PANTHER" id="PTHR30461">
    <property type="entry name" value="DNA-INVERTASE FROM LAMBDOID PROPHAGE"/>
    <property type="match status" value="1"/>
</dbReference>
<gene>
    <name evidence="4" type="ORF">H9Q79_03425</name>
</gene>
<evidence type="ECO:0000259" key="3">
    <source>
        <dbReference type="PROSITE" id="PS51737"/>
    </source>
</evidence>
<name>A0A7G9GEX1_9FIRM</name>
<reference evidence="4 5" key="1">
    <citation type="submission" date="2020-08" db="EMBL/GenBank/DDBJ databases">
        <authorList>
            <person name="Liu C."/>
            <person name="Sun Q."/>
        </authorList>
    </citation>
    <scope>NUCLEOTIDE SEQUENCE [LARGE SCALE GENOMIC DNA]</scope>
    <source>
        <strain evidence="4 5">NSJ-29</strain>
    </source>
</reference>
<dbReference type="InterPro" id="IPR050639">
    <property type="entry name" value="SSR_resolvase"/>
</dbReference>
<dbReference type="Gene3D" id="3.40.50.1390">
    <property type="entry name" value="Resolvase, N-terminal catalytic domain"/>
    <property type="match status" value="1"/>
</dbReference>
<dbReference type="EMBL" id="CP060635">
    <property type="protein sequence ID" value="QNM09353.1"/>
    <property type="molecule type" value="Genomic_DNA"/>
</dbReference>
<evidence type="ECO:0000313" key="5">
    <source>
        <dbReference type="Proteomes" id="UP000515860"/>
    </source>
</evidence>
<accession>A0A7G9GEX1</accession>
<feature type="domain" description="Resolvase/invertase-type recombinase catalytic" evidence="2">
    <location>
        <begin position="2"/>
        <end position="151"/>
    </location>
</feature>
<dbReference type="SMART" id="SM00857">
    <property type="entry name" value="Resolvase"/>
    <property type="match status" value="1"/>
</dbReference>
<dbReference type="GO" id="GO:0000150">
    <property type="term" value="F:DNA strand exchange activity"/>
    <property type="evidence" value="ECO:0007669"/>
    <property type="project" value="InterPro"/>
</dbReference>
<evidence type="ECO:0000259" key="2">
    <source>
        <dbReference type="PROSITE" id="PS51736"/>
    </source>
</evidence>
<dbReference type="InterPro" id="IPR006119">
    <property type="entry name" value="Resolv_N"/>
</dbReference>
<feature type="coiled-coil region" evidence="1">
    <location>
        <begin position="460"/>
        <end position="487"/>
    </location>
</feature>
<dbReference type="PANTHER" id="PTHR30461:SF23">
    <property type="entry name" value="DNA RECOMBINASE-RELATED"/>
    <property type="match status" value="1"/>
</dbReference>
<evidence type="ECO:0000256" key="1">
    <source>
        <dbReference type="SAM" id="Coils"/>
    </source>
</evidence>
<dbReference type="AlphaFoldDB" id="A0A7G9GEX1"/>